<keyword evidence="7" id="KW-0106">Calcium</keyword>
<dbReference type="Pfam" id="PF01483">
    <property type="entry name" value="P_proprotein"/>
    <property type="match status" value="1"/>
</dbReference>
<sequence length="495" mass="53300">MVGFDINIYPAYLLGFTGRGVRVSIVDDGLDKDHCDLLDNYNGEISTNLVDPEGTSKSPRPPGKIIDKDNSHGTECAGLVGATANNSRCSHGVAYNAQIGGVRVLGGNVTDSLESEAFSYRWDKVDIYCASWGPTDDGMTLDIPRSATLQSLRKVWRQGRGGKGTLYVFACGNGGGFGDNCGADGFVGQPEIISIGALDEKGLKAHYGESCASLRCSVPVGSLRSRGNILPTTSVNNECMLDFAGTSAAAPIAAGCFALALQSNPSITARDLDLLIPWCTRLPSDVAQDWFVNANGMLHSIHVGFGLLDCTRLAIFAKSWKPVGRLCISHSGNGKLIKVDWSSRQAAVPDTANFKNINTSEEAQEFLEKVQNMSRYEHIAELKAGYETVVRLNVTSNIGITEGLPKNDACKVETVEKVVVQIQWEQLCRGLTVIWLESPGRTQTTLLNSRSADYYNGPVSTTFTSVAHLGEPMLGEWSIGVSFFIVFHSINSVSL</sequence>
<evidence type="ECO:0000256" key="7">
    <source>
        <dbReference type="ARBA" id="ARBA00022837"/>
    </source>
</evidence>
<keyword evidence="3" id="KW-0165">Cleavage on pair of basic residues</keyword>
<dbReference type="EMBL" id="SUNJ01005656">
    <property type="protein sequence ID" value="TPP63453.1"/>
    <property type="molecule type" value="Genomic_DNA"/>
</dbReference>
<dbReference type="InterPro" id="IPR015500">
    <property type="entry name" value="Peptidase_S8_subtilisin-rel"/>
</dbReference>
<accession>A0A504YQJ9</accession>
<dbReference type="GO" id="GO:0016485">
    <property type="term" value="P:protein processing"/>
    <property type="evidence" value="ECO:0007669"/>
    <property type="project" value="TreeGrafter"/>
</dbReference>
<dbReference type="PROSITE" id="PS51892">
    <property type="entry name" value="SUBTILASE"/>
    <property type="match status" value="1"/>
</dbReference>
<dbReference type="PANTHER" id="PTHR42884:SF14">
    <property type="entry name" value="NEUROENDOCRINE CONVERTASE 1"/>
    <property type="match status" value="1"/>
</dbReference>
<feature type="domain" description="P/Homo B" evidence="11">
    <location>
        <begin position="359"/>
        <end position="495"/>
    </location>
</feature>
<keyword evidence="2 9" id="KW-0645">Protease</keyword>
<dbReference type="InterPro" id="IPR023827">
    <property type="entry name" value="Peptidase_S8_Asp-AS"/>
</dbReference>
<dbReference type="PRINTS" id="PR00723">
    <property type="entry name" value="SUBTILISIN"/>
</dbReference>
<dbReference type="SUPFAM" id="SSF49785">
    <property type="entry name" value="Galactose-binding domain-like"/>
    <property type="match status" value="1"/>
</dbReference>
<dbReference type="PROSITE" id="PS51829">
    <property type="entry name" value="P_HOMO_B"/>
    <property type="match status" value="1"/>
</dbReference>
<feature type="region of interest" description="Disordered" evidence="10">
    <location>
        <begin position="48"/>
        <end position="69"/>
    </location>
</feature>
<dbReference type="Proteomes" id="UP000316759">
    <property type="component" value="Unassembled WGS sequence"/>
</dbReference>
<evidence type="ECO:0000256" key="6">
    <source>
        <dbReference type="ARBA" id="ARBA00022825"/>
    </source>
</evidence>
<dbReference type="PROSITE" id="PS00137">
    <property type="entry name" value="SUBTILASE_HIS"/>
    <property type="match status" value="1"/>
</dbReference>
<evidence type="ECO:0000256" key="5">
    <source>
        <dbReference type="ARBA" id="ARBA00022801"/>
    </source>
</evidence>
<keyword evidence="6 9" id="KW-0720">Serine protease</keyword>
<name>A0A504YQJ9_FASGI</name>
<dbReference type="Gene3D" id="2.60.120.260">
    <property type="entry name" value="Galactose-binding domain-like"/>
    <property type="match status" value="1"/>
</dbReference>
<evidence type="ECO:0000256" key="3">
    <source>
        <dbReference type="ARBA" id="ARBA00022685"/>
    </source>
</evidence>
<dbReference type="InterPro" id="IPR000209">
    <property type="entry name" value="Peptidase_S8/S53_dom"/>
</dbReference>
<evidence type="ECO:0000256" key="10">
    <source>
        <dbReference type="SAM" id="MobiDB-lite"/>
    </source>
</evidence>
<dbReference type="Gene3D" id="3.40.50.200">
    <property type="entry name" value="Peptidase S8/S53 domain"/>
    <property type="match status" value="1"/>
</dbReference>
<dbReference type="GO" id="GO:0005802">
    <property type="term" value="C:trans-Golgi network"/>
    <property type="evidence" value="ECO:0007669"/>
    <property type="project" value="TreeGrafter"/>
</dbReference>
<evidence type="ECO:0000256" key="8">
    <source>
        <dbReference type="PIRSR" id="PIRSR615500-1"/>
    </source>
</evidence>
<dbReference type="AlphaFoldDB" id="A0A504YQJ9"/>
<evidence type="ECO:0000256" key="9">
    <source>
        <dbReference type="PROSITE-ProRule" id="PRU01240"/>
    </source>
</evidence>
<gene>
    <name evidence="12" type="ORF">FGIG_05580</name>
</gene>
<dbReference type="InterPro" id="IPR002884">
    <property type="entry name" value="P_dom"/>
</dbReference>
<evidence type="ECO:0000256" key="1">
    <source>
        <dbReference type="ARBA" id="ARBA00005325"/>
    </source>
</evidence>
<dbReference type="PANTHER" id="PTHR42884">
    <property type="entry name" value="PROPROTEIN CONVERTASE SUBTILISIN/KEXIN-RELATED"/>
    <property type="match status" value="1"/>
</dbReference>
<keyword evidence="5 9" id="KW-0378">Hydrolase</keyword>
<dbReference type="CDD" id="cd04059">
    <property type="entry name" value="Peptidases_S8_Protein_convertases_Kexins_Furin-like"/>
    <property type="match status" value="1"/>
</dbReference>
<protein>
    <submittedName>
        <fullName evidence="12">PC3 endoprotease variant A</fullName>
    </submittedName>
</protein>
<dbReference type="InterPro" id="IPR036852">
    <property type="entry name" value="Peptidase_S8/S53_dom_sf"/>
</dbReference>
<dbReference type="InterPro" id="IPR008979">
    <property type="entry name" value="Galactose-bd-like_sf"/>
</dbReference>
<dbReference type="OrthoDB" id="300641at2759"/>
<dbReference type="PROSITE" id="PS00138">
    <property type="entry name" value="SUBTILASE_SER"/>
    <property type="match status" value="1"/>
</dbReference>
<comment type="similarity">
    <text evidence="1">Belongs to the peptidase S8 family. Furin subfamily.</text>
</comment>
<comment type="caution">
    <text evidence="12">The sequence shown here is derived from an EMBL/GenBank/DDBJ whole genome shotgun (WGS) entry which is preliminary data.</text>
</comment>
<dbReference type="InterPro" id="IPR022398">
    <property type="entry name" value="Peptidase_S8_His-AS"/>
</dbReference>
<proteinExistence type="inferred from homology"/>
<dbReference type="Pfam" id="PF00082">
    <property type="entry name" value="Peptidase_S8"/>
    <property type="match status" value="1"/>
</dbReference>
<dbReference type="GO" id="GO:0004252">
    <property type="term" value="F:serine-type endopeptidase activity"/>
    <property type="evidence" value="ECO:0007669"/>
    <property type="project" value="UniProtKB-UniRule"/>
</dbReference>
<dbReference type="InterPro" id="IPR023828">
    <property type="entry name" value="Peptidase_S8_Ser-AS"/>
</dbReference>
<organism evidence="12 13">
    <name type="scientific">Fasciola gigantica</name>
    <name type="common">Giant liver fluke</name>
    <dbReference type="NCBI Taxonomy" id="46835"/>
    <lineage>
        <taxon>Eukaryota</taxon>
        <taxon>Metazoa</taxon>
        <taxon>Spiralia</taxon>
        <taxon>Lophotrochozoa</taxon>
        <taxon>Platyhelminthes</taxon>
        <taxon>Trematoda</taxon>
        <taxon>Digenea</taxon>
        <taxon>Plagiorchiida</taxon>
        <taxon>Echinostomata</taxon>
        <taxon>Echinostomatoidea</taxon>
        <taxon>Fasciolidae</taxon>
        <taxon>Fasciola</taxon>
    </lineage>
</organism>
<feature type="active site" description="Charge relay system" evidence="8 9">
    <location>
        <position position="247"/>
    </location>
</feature>
<evidence type="ECO:0000313" key="12">
    <source>
        <dbReference type="EMBL" id="TPP63453.1"/>
    </source>
</evidence>
<dbReference type="SUPFAM" id="SSF52743">
    <property type="entry name" value="Subtilisin-like"/>
    <property type="match status" value="1"/>
</dbReference>
<reference evidence="12 13" key="1">
    <citation type="submission" date="2019-04" db="EMBL/GenBank/DDBJ databases">
        <title>Annotation for the trematode Fasciola gigantica.</title>
        <authorList>
            <person name="Choi Y.-J."/>
        </authorList>
    </citation>
    <scope>NUCLEOTIDE SEQUENCE [LARGE SCALE GENOMIC DNA]</scope>
    <source>
        <strain evidence="12">Uganda_cow_1</strain>
    </source>
</reference>
<keyword evidence="4" id="KW-0732">Signal</keyword>
<evidence type="ECO:0000256" key="4">
    <source>
        <dbReference type="ARBA" id="ARBA00022729"/>
    </source>
</evidence>
<feature type="active site" description="Charge relay system" evidence="8 9">
    <location>
        <position position="27"/>
    </location>
</feature>
<dbReference type="PROSITE" id="PS00136">
    <property type="entry name" value="SUBTILASE_ASP"/>
    <property type="match status" value="1"/>
</dbReference>
<evidence type="ECO:0000256" key="2">
    <source>
        <dbReference type="ARBA" id="ARBA00022670"/>
    </source>
</evidence>
<dbReference type="InterPro" id="IPR034182">
    <property type="entry name" value="Kexin/furin"/>
</dbReference>
<evidence type="ECO:0000313" key="13">
    <source>
        <dbReference type="Proteomes" id="UP000316759"/>
    </source>
</evidence>
<dbReference type="GO" id="GO:0000139">
    <property type="term" value="C:Golgi membrane"/>
    <property type="evidence" value="ECO:0007669"/>
    <property type="project" value="TreeGrafter"/>
</dbReference>
<feature type="active site" description="Charge relay system" evidence="8 9">
    <location>
        <position position="72"/>
    </location>
</feature>
<keyword evidence="13" id="KW-1185">Reference proteome</keyword>
<evidence type="ECO:0000259" key="11">
    <source>
        <dbReference type="PROSITE" id="PS51829"/>
    </source>
</evidence>
<dbReference type="STRING" id="46835.A0A504YQJ9"/>